<evidence type="ECO:0000256" key="5">
    <source>
        <dbReference type="ARBA" id="ARBA00022741"/>
    </source>
</evidence>
<keyword evidence="5" id="KW-0547">Nucleotide-binding</keyword>
<evidence type="ECO:0000313" key="11">
    <source>
        <dbReference type="EMBL" id="ORV60533.1"/>
    </source>
</evidence>
<dbReference type="InterPro" id="IPR044857">
    <property type="entry name" value="T7SS_EccB_R1"/>
</dbReference>
<evidence type="ECO:0000256" key="3">
    <source>
        <dbReference type="ARBA" id="ARBA00022475"/>
    </source>
</evidence>
<dbReference type="RefSeq" id="WP_085197016.1">
    <property type="nucleotide sequence ID" value="NZ_JACKVI010000004.1"/>
</dbReference>
<accession>A0A1X1UUN4</accession>
<dbReference type="STRING" id="1260918.AWC06_14515"/>
<comment type="similarity">
    <text evidence="2">Belongs to the EccB family.</text>
</comment>
<dbReference type="GO" id="GO:0005576">
    <property type="term" value="C:extracellular region"/>
    <property type="evidence" value="ECO:0007669"/>
    <property type="project" value="TreeGrafter"/>
</dbReference>
<dbReference type="OrthoDB" id="3847604at2"/>
<dbReference type="GO" id="GO:0005886">
    <property type="term" value="C:plasma membrane"/>
    <property type="evidence" value="ECO:0007669"/>
    <property type="project" value="UniProtKB-SubCell"/>
</dbReference>
<dbReference type="NCBIfam" id="TIGR03919">
    <property type="entry name" value="T7SS_EccB"/>
    <property type="match status" value="1"/>
</dbReference>
<dbReference type="EMBL" id="LQOW01000020">
    <property type="protein sequence ID" value="ORV60533.1"/>
    <property type="molecule type" value="Genomic_DNA"/>
</dbReference>
<reference evidence="11 12" key="1">
    <citation type="submission" date="2016-01" db="EMBL/GenBank/DDBJ databases">
        <title>The new phylogeny of the genus Mycobacterium.</title>
        <authorList>
            <person name="Tarcisio F."/>
            <person name="Conor M."/>
            <person name="Antonella G."/>
            <person name="Elisabetta G."/>
            <person name="Giulia F.S."/>
            <person name="Sara T."/>
            <person name="Anna F."/>
            <person name="Clotilde B."/>
            <person name="Roberto B."/>
            <person name="Veronica D.S."/>
            <person name="Fabio R."/>
            <person name="Monica P."/>
            <person name="Olivier J."/>
            <person name="Enrico T."/>
            <person name="Nicola S."/>
        </authorList>
    </citation>
    <scope>NUCLEOTIDE SEQUENCE [LARGE SCALE GENOMIC DNA]</scope>
    <source>
        <strain evidence="11 12">DSM 45731</strain>
    </source>
</reference>
<evidence type="ECO:0000256" key="6">
    <source>
        <dbReference type="ARBA" id="ARBA00022801"/>
    </source>
</evidence>
<dbReference type="PANTHER" id="PTHR40765:SF2">
    <property type="entry name" value="ESX-2 SECRETION SYSTEM ATPASE ECCB2"/>
    <property type="match status" value="1"/>
</dbReference>
<dbReference type="Pfam" id="PF05108">
    <property type="entry name" value="T7SS_ESX1_EccB"/>
    <property type="match status" value="1"/>
</dbReference>
<comment type="caution">
    <text evidence="11">The sequence shown here is derived from an EMBL/GenBank/DDBJ whole genome shotgun (WGS) entry which is preliminary data.</text>
</comment>
<evidence type="ECO:0000313" key="12">
    <source>
        <dbReference type="Proteomes" id="UP000194000"/>
    </source>
</evidence>
<dbReference type="InterPro" id="IPR007795">
    <property type="entry name" value="T7SS_EccB"/>
</dbReference>
<dbReference type="AlphaFoldDB" id="A0A1X1UUN4"/>
<dbReference type="PANTHER" id="PTHR40765">
    <property type="entry name" value="ESX-2 SECRETION SYSTEM ATPASE ECCB2"/>
    <property type="match status" value="1"/>
</dbReference>
<keyword evidence="8 10" id="KW-1133">Transmembrane helix</keyword>
<dbReference type="GO" id="GO:0016787">
    <property type="term" value="F:hydrolase activity"/>
    <property type="evidence" value="ECO:0007669"/>
    <property type="project" value="UniProtKB-KW"/>
</dbReference>
<name>A0A1X1UUN4_9MYCO</name>
<proteinExistence type="inferred from homology"/>
<keyword evidence="3" id="KW-1003">Cell membrane</keyword>
<protein>
    <submittedName>
        <fullName evidence="11">Type VII secretion protein EccB</fullName>
    </submittedName>
</protein>
<evidence type="ECO:0000256" key="8">
    <source>
        <dbReference type="ARBA" id="ARBA00022989"/>
    </source>
</evidence>
<dbReference type="GO" id="GO:0005524">
    <property type="term" value="F:ATP binding"/>
    <property type="evidence" value="ECO:0007669"/>
    <property type="project" value="UniProtKB-KW"/>
</dbReference>
<keyword evidence="7" id="KW-0067">ATP-binding</keyword>
<sequence length="506" mass="53262">MADQDGGQRGSGYGLGLSTRTQVTGYQFLARRTAMALTRWRVRMEIEPGRRQTLAVVASVSAAAVICLGALLWSFLNPSGQMNASPIIADRDSGALYVRVGDTLYPALNLASARLITGRADNPHKVRGSQIAQQPHGPLVGIPGAPSEFSPTHPASSSWLVCDTVTSTSGVGAPSPVTVTVIDGTPDLSGRRHVLSGSDAVVLRYEKDTYVIRQGRRSRIDAKNRAVLLPLGLAPEDVSQARPMSRALYDALPVGPELSVPKVPDAGSKADFPGAPGPVGTVIVTPQISGPQQYSVVLAGGVQTVTPVVAQILQNAGATPGAQPVTVAPAALAKMPVVKGLDLSAYPEGPLNVVDMKDNPSTCWWWEKTTGEERARVQVVSGPTIPVASHDTERIVSLVKADNSGREADRVYFGPNYGNFVVVTGNDPAASTAESLWWLTNSGVRFGVDNNRDARSALGLTSDPSPAPWVALRLLAPGPTLSKADALVRHDTLPTDMNPAELVVPK</sequence>
<organism evidence="11 12">
    <name type="scientific">Mycobacterium fragae</name>
    <dbReference type="NCBI Taxonomy" id="1260918"/>
    <lineage>
        <taxon>Bacteria</taxon>
        <taxon>Bacillati</taxon>
        <taxon>Actinomycetota</taxon>
        <taxon>Actinomycetes</taxon>
        <taxon>Mycobacteriales</taxon>
        <taxon>Mycobacteriaceae</taxon>
        <taxon>Mycobacterium</taxon>
    </lineage>
</organism>
<evidence type="ECO:0000256" key="9">
    <source>
        <dbReference type="ARBA" id="ARBA00023136"/>
    </source>
</evidence>
<evidence type="ECO:0000256" key="10">
    <source>
        <dbReference type="SAM" id="Phobius"/>
    </source>
</evidence>
<feature type="transmembrane region" description="Helical" evidence="10">
    <location>
        <begin position="53"/>
        <end position="76"/>
    </location>
</feature>
<keyword evidence="6" id="KW-0378">Hydrolase</keyword>
<dbReference type="Proteomes" id="UP000194000">
    <property type="component" value="Unassembled WGS sequence"/>
</dbReference>
<gene>
    <name evidence="11" type="ORF">AWC06_14515</name>
</gene>
<keyword evidence="9 10" id="KW-0472">Membrane</keyword>
<dbReference type="InterPro" id="IPR042485">
    <property type="entry name" value="T7SS_EccB_R3"/>
</dbReference>
<dbReference type="Gene3D" id="2.40.50.910">
    <property type="entry name" value="Type VII secretion system EccB, repeat 3 domain"/>
    <property type="match status" value="1"/>
</dbReference>
<keyword evidence="12" id="KW-1185">Reference proteome</keyword>
<evidence type="ECO:0000256" key="1">
    <source>
        <dbReference type="ARBA" id="ARBA00004162"/>
    </source>
</evidence>
<evidence type="ECO:0000256" key="4">
    <source>
        <dbReference type="ARBA" id="ARBA00022692"/>
    </source>
</evidence>
<evidence type="ECO:0000256" key="7">
    <source>
        <dbReference type="ARBA" id="ARBA00022840"/>
    </source>
</evidence>
<dbReference type="Gene3D" id="3.30.2390.20">
    <property type="entry name" value="Type VII secretion system EccB, repeat 1 domain"/>
    <property type="match status" value="1"/>
</dbReference>
<comment type="subcellular location">
    <subcellularLocation>
        <location evidence="1">Cell membrane</location>
        <topology evidence="1">Single-pass membrane protein</topology>
    </subcellularLocation>
</comment>
<keyword evidence="4 10" id="KW-0812">Transmembrane</keyword>
<evidence type="ECO:0000256" key="2">
    <source>
        <dbReference type="ARBA" id="ARBA00008149"/>
    </source>
</evidence>